<dbReference type="RefSeq" id="WP_254011414.1">
    <property type="nucleotide sequence ID" value="NZ_JAMZMM010000064.1"/>
</dbReference>
<dbReference type="AlphaFoldDB" id="A0AAE3GQ03"/>
<dbReference type="PROSITE" id="PS50075">
    <property type="entry name" value="CARRIER"/>
    <property type="match status" value="1"/>
</dbReference>
<protein>
    <submittedName>
        <fullName evidence="4">Acyl carrier protein</fullName>
    </submittedName>
</protein>
<dbReference type="Gene3D" id="1.10.1200.10">
    <property type="entry name" value="ACP-like"/>
    <property type="match status" value="1"/>
</dbReference>
<dbReference type="InterPro" id="IPR009081">
    <property type="entry name" value="PP-bd_ACP"/>
</dbReference>
<evidence type="ECO:0000259" key="3">
    <source>
        <dbReference type="PROSITE" id="PS50075"/>
    </source>
</evidence>
<dbReference type="EMBL" id="JAMZMM010000064">
    <property type="protein sequence ID" value="MCP2728620.1"/>
    <property type="molecule type" value="Genomic_DNA"/>
</dbReference>
<dbReference type="InterPro" id="IPR036736">
    <property type="entry name" value="ACP-like_sf"/>
</dbReference>
<evidence type="ECO:0000256" key="2">
    <source>
        <dbReference type="ARBA" id="ARBA00022553"/>
    </source>
</evidence>
<dbReference type="SUPFAM" id="SSF47336">
    <property type="entry name" value="ACP-like"/>
    <property type="match status" value="1"/>
</dbReference>
<name>A0AAE3GQ03_9CYAN</name>
<keyword evidence="2" id="KW-0597">Phosphoprotein</keyword>
<keyword evidence="5" id="KW-1185">Reference proteome</keyword>
<evidence type="ECO:0000313" key="4">
    <source>
        <dbReference type="EMBL" id="MCP2728620.1"/>
    </source>
</evidence>
<dbReference type="GO" id="GO:0031177">
    <property type="term" value="F:phosphopantetheine binding"/>
    <property type="evidence" value="ECO:0007669"/>
    <property type="project" value="InterPro"/>
</dbReference>
<evidence type="ECO:0000313" key="5">
    <source>
        <dbReference type="Proteomes" id="UP001204953"/>
    </source>
</evidence>
<organism evidence="4 5">
    <name type="scientific">Limnofasciculus baicalensis BBK-W-15</name>
    <dbReference type="NCBI Taxonomy" id="2699891"/>
    <lineage>
        <taxon>Bacteria</taxon>
        <taxon>Bacillati</taxon>
        <taxon>Cyanobacteriota</taxon>
        <taxon>Cyanophyceae</taxon>
        <taxon>Coleofasciculales</taxon>
        <taxon>Coleofasciculaceae</taxon>
        <taxon>Limnofasciculus</taxon>
        <taxon>Limnofasciculus baicalensis</taxon>
    </lineage>
</organism>
<proteinExistence type="predicted"/>
<gene>
    <name evidence="4" type="ORF">NJ959_09070</name>
</gene>
<accession>A0AAE3GQ03</accession>
<dbReference type="Pfam" id="PF00550">
    <property type="entry name" value="PP-binding"/>
    <property type="match status" value="1"/>
</dbReference>
<dbReference type="SMART" id="SM00823">
    <property type="entry name" value="PKS_PP"/>
    <property type="match status" value="1"/>
</dbReference>
<dbReference type="Proteomes" id="UP001204953">
    <property type="component" value="Unassembled WGS sequence"/>
</dbReference>
<dbReference type="InterPro" id="IPR020806">
    <property type="entry name" value="PKS_PP-bd"/>
</dbReference>
<evidence type="ECO:0000256" key="1">
    <source>
        <dbReference type="ARBA" id="ARBA00022450"/>
    </source>
</evidence>
<keyword evidence="1" id="KW-0596">Phosphopantetheine</keyword>
<reference evidence="4" key="1">
    <citation type="submission" date="2022-06" db="EMBL/GenBank/DDBJ databases">
        <title>New cyanobacteria of genus Symplocastrum in benthos of Lake Baikal.</title>
        <authorList>
            <person name="Sorokovikova E."/>
            <person name="Tikhonova I."/>
            <person name="Krasnopeev A."/>
            <person name="Evseev P."/>
            <person name="Gladkikh A."/>
            <person name="Belykh O."/>
        </authorList>
    </citation>
    <scope>NUCLEOTIDE SEQUENCE</scope>
    <source>
        <strain evidence="4">BBK-W-15</strain>
    </source>
</reference>
<comment type="caution">
    <text evidence="4">The sequence shown here is derived from an EMBL/GenBank/DDBJ whole genome shotgun (WGS) entry which is preliminary data.</text>
</comment>
<sequence length="94" mass="10766">MTKSLVDQGNKTREHSQELTREKIQDWMVDYLAELLEIEPEEVDVETNFARYGLDSSAATVLTGDLAIWLGKELEPTLLYDYPTIAKLIDHLVQ</sequence>
<dbReference type="SMART" id="SM01294">
    <property type="entry name" value="PKS_PP_betabranch"/>
    <property type="match status" value="1"/>
</dbReference>
<feature type="domain" description="Carrier" evidence="3">
    <location>
        <begin position="19"/>
        <end position="94"/>
    </location>
</feature>